<dbReference type="InterPro" id="IPR018060">
    <property type="entry name" value="HTH_AraC"/>
</dbReference>
<dbReference type="GO" id="GO:0003700">
    <property type="term" value="F:DNA-binding transcription factor activity"/>
    <property type="evidence" value="ECO:0007669"/>
    <property type="project" value="InterPro"/>
</dbReference>
<dbReference type="PANTHER" id="PTHR43280">
    <property type="entry name" value="ARAC-FAMILY TRANSCRIPTIONAL REGULATOR"/>
    <property type="match status" value="1"/>
</dbReference>
<evidence type="ECO:0000256" key="1">
    <source>
        <dbReference type="ARBA" id="ARBA00023015"/>
    </source>
</evidence>
<dbReference type="Pfam" id="PF12833">
    <property type="entry name" value="HTH_18"/>
    <property type="match status" value="1"/>
</dbReference>
<evidence type="ECO:0000259" key="4">
    <source>
        <dbReference type="PROSITE" id="PS01124"/>
    </source>
</evidence>
<dbReference type="PROSITE" id="PS01124">
    <property type="entry name" value="HTH_ARAC_FAMILY_2"/>
    <property type="match status" value="1"/>
</dbReference>
<dbReference type="InterPro" id="IPR037923">
    <property type="entry name" value="HTH-like"/>
</dbReference>
<accession>A0AA97H2W4</accession>
<name>A0AA97H2W4_9FIRM</name>
<keyword evidence="3" id="KW-0804">Transcription</keyword>
<keyword evidence="6" id="KW-1185">Reference proteome</keyword>
<keyword evidence="2" id="KW-0238">DNA-binding</keyword>
<evidence type="ECO:0000256" key="2">
    <source>
        <dbReference type="ARBA" id="ARBA00023125"/>
    </source>
</evidence>
<evidence type="ECO:0000313" key="5">
    <source>
        <dbReference type="EMBL" id="WOC31623.1"/>
    </source>
</evidence>
<dbReference type="Gene3D" id="2.60.120.10">
    <property type="entry name" value="Jelly Rolls"/>
    <property type="match status" value="1"/>
</dbReference>
<dbReference type="Gene3D" id="1.10.10.60">
    <property type="entry name" value="Homeodomain-like"/>
    <property type="match status" value="2"/>
</dbReference>
<organism evidence="5 6">
    <name type="scientific">Caproicibacterium argilliputei</name>
    <dbReference type="NCBI Taxonomy" id="3030016"/>
    <lineage>
        <taxon>Bacteria</taxon>
        <taxon>Bacillati</taxon>
        <taxon>Bacillota</taxon>
        <taxon>Clostridia</taxon>
        <taxon>Eubacteriales</taxon>
        <taxon>Oscillospiraceae</taxon>
        <taxon>Caproicibacterium</taxon>
    </lineage>
</organism>
<reference evidence="6" key="1">
    <citation type="submission" date="2024-06" db="EMBL/GenBank/DDBJ databases">
        <title>Caproicibacterium argilliputei sp. nov, a novel caproic acid producing anaerobic bacterium isolated from pit mud.</title>
        <authorList>
            <person name="Zeng C."/>
        </authorList>
    </citation>
    <scope>NUCLEOTIDE SEQUENCE [LARGE SCALE GENOMIC DNA]</scope>
    <source>
        <strain evidence="6">ZCY20-5</strain>
    </source>
</reference>
<dbReference type="InterPro" id="IPR014710">
    <property type="entry name" value="RmlC-like_jellyroll"/>
</dbReference>
<dbReference type="InterPro" id="IPR009057">
    <property type="entry name" value="Homeodomain-like_sf"/>
</dbReference>
<feature type="domain" description="HTH araC/xylS-type" evidence="4">
    <location>
        <begin position="192"/>
        <end position="290"/>
    </location>
</feature>
<dbReference type="RefSeq" id="WP_275845469.1">
    <property type="nucleotide sequence ID" value="NZ_CP135996.1"/>
</dbReference>
<gene>
    <name evidence="5" type="ORF">PXC00_10425</name>
</gene>
<dbReference type="SUPFAM" id="SSF51215">
    <property type="entry name" value="Regulatory protein AraC"/>
    <property type="match status" value="1"/>
</dbReference>
<reference evidence="6" key="3">
    <citation type="submission" date="2024-06" db="EMBL/GenBank/DDBJ databases">
        <authorList>
            <person name="Zeng C."/>
        </authorList>
    </citation>
    <scope>NUCLEOTIDE SEQUENCE [LARGE SCALE GENOMIC DNA]</scope>
    <source>
        <strain evidence="6">ZCY20-5</strain>
    </source>
</reference>
<evidence type="ECO:0000313" key="6">
    <source>
        <dbReference type="Proteomes" id="UP001300604"/>
    </source>
</evidence>
<reference evidence="5 6" key="2">
    <citation type="submission" date="2024-06" db="EMBL/GenBank/DDBJ databases">
        <title>Caproicibacterium argilliputei sp. nov, a novel caproic acid producing anaerobic bacterium isolated from pit mud.</title>
        <authorList>
            <person name="Xia S."/>
        </authorList>
    </citation>
    <scope>NUCLEOTIDE SEQUENCE [LARGE SCALE GENOMIC DNA]</scope>
    <source>
        <strain evidence="5 6">ZCY20-5</strain>
    </source>
</reference>
<dbReference type="Pfam" id="PF02311">
    <property type="entry name" value="AraC_binding"/>
    <property type="match status" value="1"/>
</dbReference>
<dbReference type="SMART" id="SM00342">
    <property type="entry name" value="HTH_ARAC"/>
    <property type="match status" value="1"/>
</dbReference>
<dbReference type="PANTHER" id="PTHR43280:SF28">
    <property type="entry name" value="HTH-TYPE TRANSCRIPTIONAL ACTIVATOR RHAS"/>
    <property type="match status" value="1"/>
</dbReference>
<keyword evidence="1" id="KW-0805">Transcription regulation</keyword>
<sequence length="301" mass="34575">MNPDILKEKIPHGDALFPLMVHIIDTDTRLRERLVCHWHEEVELLVVTAGSAAFRIDARSYPVQAGDALFVNSNCLHAATTAENKPFRFFAVVFQPVVLGSCVEDGISQKYVAPVLDGRTCFPEHIRPDTVWGQQVCSLLEQIRDAYVQQEKAFDLLIKAKLQELWYLLYLHAETVQEPSAAQCDYRVARMKAILSYLQRHYRQKITLPELATAFQMSEGQFCRFFKSMMKMSAVEYLNACRIRESGLLLQETDKEIGEIAGLSGFNNISYFNKVFRRYMHCSPSAFRREHAEKEENVKQA</sequence>
<dbReference type="AlphaFoldDB" id="A0AA97H2W4"/>
<dbReference type="EMBL" id="CP135996">
    <property type="protein sequence ID" value="WOC31623.1"/>
    <property type="molecule type" value="Genomic_DNA"/>
</dbReference>
<evidence type="ECO:0000256" key="3">
    <source>
        <dbReference type="ARBA" id="ARBA00023163"/>
    </source>
</evidence>
<dbReference type="KEGG" id="carl:PXC00_10425"/>
<dbReference type="Proteomes" id="UP001300604">
    <property type="component" value="Chromosome"/>
</dbReference>
<protein>
    <submittedName>
        <fullName evidence="5">AraC family transcriptional regulator</fullName>
    </submittedName>
</protein>
<dbReference type="InterPro" id="IPR003313">
    <property type="entry name" value="AraC-bd"/>
</dbReference>
<dbReference type="SUPFAM" id="SSF46689">
    <property type="entry name" value="Homeodomain-like"/>
    <property type="match status" value="2"/>
</dbReference>
<dbReference type="GO" id="GO:0043565">
    <property type="term" value="F:sequence-specific DNA binding"/>
    <property type="evidence" value="ECO:0007669"/>
    <property type="project" value="InterPro"/>
</dbReference>
<proteinExistence type="predicted"/>